<comment type="caution">
    <text evidence="1">The sequence shown here is derived from an EMBL/GenBank/DDBJ whole genome shotgun (WGS) entry which is preliminary data.</text>
</comment>
<dbReference type="EMBL" id="JAWDGP010002798">
    <property type="protein sequence ID" value="KAK3779844.1"/>
    <property type="molecule type" value="Genomic_DNA"/>
</dbReference>
<evidence type="ECO:0000313" key="1">
    <source>
        <dbReference type="EMBL" id="KAK3779844.1"/>
    </source>
</evidence>
<reference evidence="1" key="1">
    <citation type="journal article" date="2023" name="G3 (Bethesda)">
        <title>A reference genome for the long-term kleptoplast-retaining sea slug Elysia crispata morphotype clarki.</title>
        <authorList>
            <person name="Eastman K.E."/>
            <person name="Pendleton A.L."/>
            <person name="Shaikh M.A."/>
            <person name="Suttiyut T."/>
            <person name="Ogas R."/>
            <person name="Tomko P."/>
            <person name="Gavelis G."/>
            <person name="Widhalm J.R."/>
            <person name="Wisecaver J.H."/>
        </authorList>
    </citation>
    <scope>NUCLEOTIDE SEQUENCE</scope>
    <source>
        <strain evidence="1">ECLA1</strain>
    </source>
</reference>
<dbReference type="Proteomes" id="UP001283361">
    <property type="component" value="Unassembled WGS sequence"/>
</dbReference>
<name>A0AAE1A1U6_9GAST</name>
<evidence type="ECO:0000313" key="2">
    <source>
        <dbReference type="Proteomes" id="UP001283361"/>
    </source>
</evidence>
<proteinExistence type="predicted"/>
<sequence>MSSGHCPPAAVRRTRVSGPVWGRYSSEDKVAQERFISGVPLSLFNQEGIAQRIRSLKTGLSQVYPSLYSIRKVRFSYSVVPGVTNSTRRYGSGFVGHARHKLLIG</sequence>
<accession>A0AAE1A1U6</accession>
<keyword evidence="2" id="KW-1185">Reference proteome</keyword>
<protein>
    <submittedName>
        <fullName evidence="1">Uncharacterized protein</fullName>
    </submittedName>
</protein>
<organism evidence="1 2">
    <name type="scientific">Elysia crispata</name>
    <name type="common">lettuce slug</name>
    <dbReference type="NCBI Taxonomy" id="231223"/>
    <lineage>
        <taxon>Eukaryota</taxon>
        <taxon>Metazoa</taxon>
        <taxon>Spiralia</taxon>
        <taxon>Lophotrochozoa</taxon>
        <taxon>Mollusca</taxon>
        <taxon>Gastropoda</taxon>
        <taxon>Heterobranchia</taxon>
        <taxon>Euthyneura</taxon>
        <taxon>Panpulmonata</taxon>
        <taxon>Sacoglossa</taxon>
        <taxon>Placobranchoidea</taxon>
        <taxon>Plakobranchidae</taxon>
        <taxon>Elysia</taxon>
    </lineage>
</organism>
<dbReference type="AlphaFoldDB" id="A0AAE1A1U6"/>
<gene>
    <name evidence="1" type="ORF">RRG08_020189</name>
</gene>